<name>A0A3Q2PGF1_FUNHE</name>
<comment type="similarity">
    <text evidence="2">Belongs to the nuclear hormone receptor family. NR3 subfamily.</text>
</comment>
<dbReference type="PROSITE" id="PS51030">
    <property type="entry name" value="NUCLEAR_REC_DBD_2"/>
    <property type="match status" value="1"/>
</dbReference>
<evidence type="ECO:0000256" key="8">
    <source>
        <dbReference type="ARBA" id="ARBA00023125"/>
    </source>
</evidence>
<keyword evidence="5 12" id="KW-0862">Zinc</keyword>
<evidence type="ECO:0000256" key="7">
    <source>
        <dbReference type="ARBA" id="ARBA00023015"/>
    </source>
</evidence>
<dbReference type="AlphaFoldDB" id="A0A3Q2PGF1"/>
<dbReference type="SUPFAM" id="SSF48508">
    <property type="entry name" value="Nuclear receptor ligand-binding domain"/>
    <property type="match status" value="1"/>
</dbReference>
<organism evidence="15 16">
    <name type="scientific">Fundulus heteroclitus</name>
    <name type="common">Killifish</name>
    <name type="synonym">Mummichog</name>
    <dbReference type="NCBI Taxonomy" id="8078"/>
    <lineage>
        <taxon>Eukaryota</taxon>
        <taxon>Metazoa</taxon>
        <taxon>Chordata</taxon>
        <taxon>Craniata</taxon>
        <taxon>Vertebrata</taxon>
        <taxon>Euteleostomi</taxon>
        <taxon>Actinopterygii</taxon>
        <taxon>Neopterygii</taxon>
        <taxon>Teleostei</taxon>
        <taxon>Neoteleostei</taxon>
        <taxon>Acanthomorphata</taxon>
        <taxon>Ovalentaria</taxon>
        <taxon>Atherinomorphae</taxon>
        <taxon>Cyprinodontiformes</taxon>
        <taxon>Fundulidae</taxon>
        <taxon>Fundulus</taxon>
    </lineage>
</organism>
<dbReference type="GeneTree" id="ENSGT00940000167036"/>
<dbReference type="PROSITE" id="PS51843">
    <property type="entry name" value="NR_LBD"/>
    <property type="match status" value="1"/>
</dbReference>
<dbReference type="InterPro" id="IPR013088">
    <property type="entry name" value="Znf_NHR/GATA"/>
</dbReference>
<dbReference type="InterPro" id="IPR050200">
    <property type="entry name" value="Nuclear_hormone_rcpt_NR3"/>
</dbReference>
<evidence type="ECO:0000256" key="5">
    <source>
        <dbReference type="ARBA" id="ARBA00022833"/>
    </source>
</evidence>
<evidence type="ECO:0000259" key="14">
    <source>
        <dbReference type="PROSITE" id="PS51843"/>
    </source>
</evidence>
<dbReference type="PROSITE" id="PS00031">
    <property type="entry name" value="NUCLEAR_REC_DBD_1"/>
    <property type="match status" value="1"/>
</dbReference>
<dbReference type="Ensembl" id="ENSFHET00000031544.1">
    <property type="protein sequence ID" value="ENSFHEP00000011280.1"/>
    <property type="gene ID" value="ENSFHEG00000012688.1"/>
</dbReference>
<evidence type="ECO:0000256" key="1">
    <source>
        <dbReference type="ARBA" id="ARBA00004123"/>
    </source>
</evidence>
<dbReference type="PANTHER" id="PTHR48092">
    <property type="entry name" value="KNIRPS-RELATED PROTEIN-RELATED"/>
    <property type="match status" value="1"/>
</dbReference>
<keyword evidence="16" id="KW-1185">Reference proteome</keyword>
<feature type="domain" description="NR LBD" evidence="14">
    <location>
        <begin position="244"/>
        <end position="467"/>
    </location>
</feature>
<sequence>MELTDFGLRNDYHFLSPRRLLHSSSSSSSSPADEAQSPSSFFQCSPLSPSFSLDAAPLSPSQQAFLLSSPASSSSSSSSSSLLCGDPAPCSPGGCSSRRGGAVAADSSLAFSDSQSGSFSAKVDSILRGDYRSPMGGVGPKRLCLVCGDFASGFHYGVASCEACKAFFKRTIQGNIEYSCPVTNDCEITKRRRKACQACRFQKCLQAGMMREGVRLDRVRGGRQKYKRRAETGGKAPYSLPLSSRNKLISHLLLTEPAPLAANQDDSTEDSSLQTLLTLFDLLNRELLVLIGWAKQIPGFSELSLLDQMSLLQSGWMEALLVGVAWRSQARAGEELVFAGNLRLDAAQCRAAGLADVYEEVRHLAARYRAMKMSPEEAVTLKAVALANSDADPLDCPDSLQRFQDGLHEALQDYESSRGEQHRAGRLLMSLPLLRQTAERAVQAFLRLHRQRRVPVHKLLLEMLEAKA</sequence>
<protein>
    <submittedName>
        <fullName evidence="15">Estrogen-related receptor gamma-like</fullName>
    </submittedName>
</protein>
<dbReference type="InterPro" id="IPR000536">
    <property type="entry name" value="Nucl_hrmn_rcpt_lig-bd"/>
</dbReference>
<dbReference type="Proteomes" id="UP000265000">
    <property type="component" value="Unplaced"/>
</dbReference>
<dbReference type="SMART" id="SM00430">
    <property type="entry name" value="HOLI"/>
    <property type="match status" value="1"/>
</dbReference>
<dbReference type="InterPro" id="IPR001723">
    <property type="entry name" value="Nuclear_hrmn_rcpt"/>
</dbReference>
<dbReference type="SMART" id="SM00399">
    <property type="entry name" value="ZnF_C4"/>
    <property type="match status" value="1"/>
</dbReference>
<comment type="subcellular location">
    <subcellularLocation>
        <location evidence="1 12">Nucleus</location>
    </subcellularLocation>
</comment>
<evidence type="ECO:0000313" key="15">
    <source>
        <dbReference type="Ensembl" id="ENSFHEP00000011280.1"/>
    </source>
</evidence>
<evidence type="ECO:0000256" key="9">
    <source>
        <dbReference type="ARBA" id="ARBA00023163"/>
    </source>
</evidence>
<dbReference type="Pfam" id="PF00104">
    <property type="entry name" value="Hormone_recep"/>
    <property type="match status" value="1"/>
</dbReference>
<dbReference type="CDD" id="cd07170">
    <property type="entry name" value="NR_DBD_ERR"/>
    <property type="match status" value="1"/>
</dbReference>
<dbReference type="GO" id="GO:0008270">
    <property type="term" value="F:zinc ion binding"/>
    <property type="evidence" value="ECO:0007669"/>
    <property type="project" value="UniProtKB-KW"/>
</dbReference>
<dbReference type="GO" id="GO:0042562">
    <property type="term" value="F:hormone binding"/>
    <property type="evidence" value="ECO:0007669"/>
    <property type="project" value="UniProtKB-ARBA"/>
</dbReference>
<dbReference type="PRINTS" id="PR00398">
    <property type="entry name" value="STRDHORMONER"/>
</dbReference>
<dbReference type="Pfam" id="PF00105">
    <property type="entry name" value="zf-C4"/>
    <property type="match status" value="1"/>
</dbReference>
<keyword evidence="10 12" id="KW-0675">Receptor</keyword>
<dbReference type="SUPFAM" id="SSF57716">
    <property type="entry name" value="Glucocorticoid receptor-like (DNA-binding domain)"/>
    <property type="match status" value="1"/>
</dbReference>
<evidence type="ECO:0000256" key="12">
    <source>
        <dbReference type="RuleBase" id="RU004334"/>
    </source>
</evidence>
<keyword evidence="8 12" id="KW-0238">DNA-binding</keyword>
<keyword evidence="6" id="KW-0007">Acetylation</keyword>
<dbReference type="Gene3D" id="3.30.50.10">
    <property type="entry name" value="Erythroid Transcription Factor GATA-1, subunit A"/>
    <property type="match status" value="1"/>
</dbReference>
<dbReference type="STRING" id="8078.ENSFHEP00000011280"/>
<evidence type="ECO:0000256" key="11">
    <source>
        <dbReference type="ARBA" id="ARBA00023242"/>
    </source>
</evidence>
<evidence type="ECO:0000259" key="13">
    <source>
        <dbReference type="PROSITE" id="PS51030"/>
    </source>
</evidence>
<keyword evidence="7 12" id="KW-0805">Transcription regulation</keyword>
<reference evidence="15" key="2">
    <citation type="submission" date="2025-09" db="UniProtKB">
        <authorList>
            <consortium name="Ensembl"/>
        </authorList>
    </citation>
    <scope>IDENTIFICATION</scope>
</reference>
<dbReference type="FunFam" id="3.30.50.10:FF:000008">
    <property type="entry name" value="estrogen-related receptor gamma isoform X1"/>
    <property type="match status" value="1"/>
</dbReference>
<evidence type="ECO:0000313" key="16">
    <source>
        <dbReference type="Proteomes" id="UP000265000"/>
    </source>
</evidence>
<dbReference type="GO" id="GO:0043565">
    <property type="term" value="F:sequence-specific DNA binding"/>
    <property type="evidence" value="ECO:0007669"/>
    <property type="project" value="InterPro"/>
</dbReference>
<evidence type="ECO:0000256" key="4">
    <source>
        <dbReference type="ARBA" id="ARBA00022771"/>
    </source>
</evidence>
<evidence type="ECO:0000256" key="2">
    <source>
        <dbReference type="ARBA" id="ARBA00005413"/>
    </source>
</evidence>
<evidence type="ECO:0000256" key="6">
    <source>
        <dbReference type="ARBA" id="ARBA00022990"/>
    </source>
</evidence>
<dbReference type="GO" id="GO:0033993">
    <property type="term" value="P:response to lipid"/>
    <property type="evidence" value="ECO:0007669"/>
    <property type="project" value="UniProtKB-ARBA"/>
</dbReference>
<dbReference type="InterPro" id="IPR001628">
    <property type="entry name" value="Znf_hrmn_rcpt"/>
</dbReference>
<reference evidence="15" key="1">
    <citation type="submission" date="2025-08" db="UniProtKB">
        <authorList>
            <consortium name="Ensembl"/>
        </authorList>
    </citation>
    <scope>IDENTIFICATION</scope>
</reference>
<keyword evidence="11 12" id="KW-0539">Nucleus</keyword>
<dbReference type="PRINTS" id="PR00047">
    <property type="entry name" value="STROIDFINGER"/>
</dbReference>
<evidence type="ECO:0000256" key="10">
    <source>
        <dbReference type="ARBA" id="ARBA00023170"/>
    </source>
</evidence>
<dbReference type="Gene3D" id="1.10.565.10">
    <property type="entry name" value="Retinoid X Receptor"/>
    <property type="match status" value="1"/>
</dbReference>
<proteinExistence type="inferred from homology"/>
<keyword evidence="3 12" id="KW-0479">Metal-binding</keyword>
<dbReference type="InterPro" id="IPR035500">
    <property type="entry name" value="NHR-like_dom_sf"/>
</dbReference>
<dbReference type="GO" id="GO:0003700">
    <property type="term" value="F:DNA-binding transcription factor activity"/>
    <property type="evidence" value="ECO:0007669"/>
    <property type="project" value="InterPro"/>
</dbReference>
<feature type="domain" description="Nuclear receptor" evidence="13">
    <location>
        <begin position="141"/>
        <end position="216"/>
    </location>
</feature>
<accession>A0A3Q2PGF1</accession>
<evidence type="ECO:0000256" key="3">
    <source>
        <dbReference type="ARBA" id="ARBA00022723"/>
    </source>
</evidence>
<dbReference type="GO" id="GO:0005634">
    <property type="term" value="C:nucleus"/>
    <property type="evidence" value="ECO:0007669"/>
    <property type="project" value="UniProtKB-SubCell"/>
</dbReference>
<keyword evidence="4 12" id="KW-0863">Zinc-finger</keyword>
<keyword evidence="9 12" id="KW-0804">Transcription</keyword>